<dbReference type="EMBL" id="VYZN01000400">
    <property type="protein sequence ID" value="KAE9523058.1"/>
    <property type="molecule type" value="Genomic_DNA"/>
</dbReference>
<keyword evidence="3" id="KW-1185">Reference proteome</keyword>
<dbReference type="PANTHER" id="PTHR47272:SF1">
    <property type="entry name" value="PIGGYBAC TRANSPOSABLE ELEMENT-DERIVED PROTEIN 3-LIKE"/>
    <property type="match status" value="1"/>
</dbReference>
<organism evidence="2 3">
    <name type="scientific">Aphis glycines</name>
    <name type="common">Soybean aphid</name>
    <dbReference type="NCBI Taxonomy" id="307491"/>
    <lineage>
        <taxon>Eukaryota</taxon>
        <taxon>Metazoa</taxon>
        <taxon>Ecdysozoa</taxon>
        <taxon>Arthropoda</taxon>
        <taxon>Hexapoda</taxon>
        <taxon>Insecta</taxon>
        <taxon>Pterygota</taxon>
        <taxon>Neoptera</taxon>
        <taxon>Paraneoptera</taxon>
        <taxon>Hemiptera</taxon>
        <taxon>Sternorrhyncha</taxon>
        <taxon>Aphidomorpha</taxon>
        <taxon>Aphidoidea</taxon>
        <taxon>Aphididae</taxon>
        <taxon>Aphidini</taxon>
        <taxon>Aphis</taxon>
        <taxon>Aphis</taxon>
    </lineage>
</organism>
<accession>A0A6G0SY30</accession>
<sequence>MGCLKYPRVRLYWENATAVNIIIENMSRDRFFTLRRNFHLIDNTEIPKNNTDKFIKVRPLYDAINKKCNSLPVERRLSVDEQMVPYKGHLQMKQYVKGKPCPWGIKAFLLCGESGMVYNILLYQGATTELDTTNQIYSVGTIRTNRFADPPLLTDKQLTKMGRGSGQMDTVRRWDKKLKMYVNIERPEIITAYNTSMGGVDKVDQLISYYRTFIRSKKWTLRMTKRSATFPNGTCGNLIKVGQNVPIKRRGRPRADTGDNEVSTIPKVRKVDSSQPTDDVRKDKFDHFPEFDTKGHTSRCKNPGCNTHQDLFLFCF</sequence>
<protein>
    <recommendedName>
        <fullName evidence="1">PiggyBac transposable element-derived protein domain-containing protein</fullName>
    </recommendedName>
</protein>
<dbReference type="InterPro" id="IPR029526">
    <property type="entry name" value="PGBD"/>
</dbReference>
<dbReference type="OrthoDB" id="6592925at2759"/>
<feature type="domain" description="PiggyBac transposable element-derived protein" evidence="1">
    <location>
        <begin position="1"/>
        <end position="135"/>
    </location>
</feature>
<evidence type="ECO:0000259" key="1">
    <source>
        <dbReference type="Pfam" id="PF13843"/>
    </source>
</evidence>
<comment type="caution">
    <text evidence="2">The sequence shown here is derived from an EMBL/GenBank/DDBJ whole genome shotgun (WGS) entry which is preliminary data.</text>
</comment>
<dbReference type="PANTHER" id="PTHR47272">
    <property type="entry name" value="DDE_TNP_1_7 DOMAIN-CONTAINING PROTEIN"/>
    <property type="match status" value="1"/>
</dbReference>
<reference evidence="2 3" key="1">
    <citation type="submission" date="2019-08" db="EMBL/GenBank/DDBJ databases">
        <title>The genome of the soybean aphid Biotype 1, its phylome, world population structure and adaptation to the North American continent.</title>
        <authorList>
            <person name="Giordano R."/>
            <person name="Donthu R.K."/>
            <person name="Hernandez A.G."/>
            <person name="Wright C.L."/>
            <person name="Zimin A.V."/>
        </authorList>
    </citation>
    <scope>NUCLEOTIDE SEQUENCE [LARGE SCALE GENOMIC DNA]</scope>
    <source>
        <tissue evidence="2">Whole aphids</tissue>
    </source>
</reference>
<proteinExistence type="predicted"/>
<evidence type="ECO:0000313" key="3">
    <source>
        <dbReference type="Proteomes" id="UP000475862"/>
    </source>
</evidence>
<feature type="domain" description="PiggyBac transposable element-derived protein" evidence="1">
    <location>
        <begin position="167"/>
        <end position="223"/>
    </location>
</feature>
<evidence type="ECO:0000313" key="2">
    <source>
        <dbReference type="EMBL" id="KAE9523058.1"/>
    </source>
</evidence>
<name>A0A6G0SY30_APHGL</name>
<dbReference type="Pfam" id="PF13843">
    <property type="entry name" value="DDE_Tnp_1_7"/>
    <property type="match status" value="2"/>
</dbReference>
<gene>
    <name evidence="2" type="ORF">AGLY_016545</name>
</gene>
<dbReference type="Proteomes" id="UP000475862">
    <property type="component" value="Unassembled WGS sequence"/>
</dbReference>
<dbReference type="AlphaFoldDB" id="A0A6G0SY30"/>